<comment type="caution">
    <text evidence="1">The sequence shown here is derived from an EMBL/GenBank/DDBJ whole genome shotgun (WGS) entry which is preliminary data.</text>
</comment>
<dbReference type="EMBL" id="QPFP01000120">
    <property type="protein sequence ID" value="TEB21156.1"/>
    <property type="molecule type" value="Genomic_DNA"/>
</dbReference>
<name>A0A4Y7SH23_COPMI</name>
<evidence type="ECO:0000313" key="2">
    <source>
        <dbReference type="Proteomes" id="UP000298030"/>
    </source>
</evidence>
<dbReference type="OrthoDB" id="3110211at2759"/>
<protein>
    <submittedName>
        <fullName evidence="1">Uncharacterized protein</fullName>
    </submittedName>
</protein>
<accession>A0A4Y7SH23</accession>
<gene>
    <name evidence="1" type="ORF">FA13DRAFT_1742364</name>
</gene>
<organism evidence="1 2">
    <name type="scientific">Coprinellus micaceus</name>
    <name type="common">Glistening ink-cap mushroom</name>
    <name type="synonym">Coprinus micaceus</name>
    <dbReference type="NCBI Taxonomy" id="71717"/>
    <lineage>
        <taxon>Eukaryota</taxon>
        <taxon>Fungi</taxon>
        <taxon>Dikarya</taxon>
        <taxon>Basidiomycota</taxon>
        <taxon>Agaricomycotina</taxon>
        <taxon>Agaricomycetes</taxon>
        <taxon>Agaricomycetidae</taxon>
        <taxon>Agaricales</taxon>
        <taxon>Agaricineae</taxon>
        <taxon>Psathyrellaceae</taxon>
        <taxon>Coprinellus</taxon>
    </lineage>
</organism>
<reference evidence="1 2" key="1">
    <citation type="journal article" date="2019" name="Nat. Ecol. Evol.">
        <title>Megaphylogeny resolves global patterns of mushroom evolution.</title>
        <authorList>
            <person name="Varga T."/>
            <person name="Krizsan K."/>
            <person name="Foldi C."/>
            <person name="Dima B."/>
            <person name="Sanchez-Garcia M."/>
            <person name="Sanchez-Ramirez S."/>
            <person name="Szollosi G.J."/>
            <person name="Szarkandi J.G."/>
            <person name="Papp V."/>
            <person name="Albert L."/>
            <person name="Andreopoulos W."/>
            <person name="Angelini C."/>
            <person name="Antonin V."/>
            <person name="Barry K.W."/>
            <person name="Bougher N.L."/>
            <person name="Buchanan P."/>
            <person name="Buyck B."/>
            <person name="Bense V."/>
            <person name="Catcheside P."/>
            <person name="Chovatia M."/>
            <person name="Cooper J."/>
            <person name="Damon W."/>
            <person name="Desjardin D."/>
            <person name="Finy P."/>
            <person name="Geml J."/>
            <person name="Haridas S."/>
            <person name="Hughes K."/>
            <person name="Justo A."/>
            <person name="Karasinski D."/>
            <person name="Kautmanova I."/>
            <person name="Kiss B."/>
            <person name="Kocsube S."/>
            <person name="Kotiranta H."/>
            <person name="LaButti K.M."/>
            <person name="Lechner B.E."/>
            <person name="Liimatainen K."/>
            <person name="Lipzen A."/>
            <person name="Lukacs Z."/>
            <person name="Mihaltcheva S."/>
            <person name="Morgado L.N."/>
            <person name="Niskanen T."/>
            <person name="Noordeloos M.E."/>
            <person name="Ohm R.A."/>
            <person name="Ortiz-Santana B."/>
            <person name="Ovrebo C."/>
            <person name="Racz N."/>
            <person name="Riley R."/>
            <person name="Savchenko A."/>
            <person name="Shiryaev A."/>
            <person name="Soop K."/>
            <person name="Spirin V."/>
            <person name="Szebenyi C."/>
            <person name="Tomsovsky M."/>
            <person name="Tulloss R.E."/>
            <person name="Uehling J."/>
            <person name="Grigoriev I.V."/>
            <person name="Vagvolgyi C."/>
            <person name="Papp T."/>
            <person name="Martin F.M."/>
            <person name="Miettinen O."/>
            <person name="Hibbett D.S."/>
            <person name="Nagy L.G."/>
        </authorList>
    </citation>
    <scope>NUCLEOTIDE SEQUENCE [LARGE SCALE GENOMIC DNA]</scope>
    <source>
        <strain evidence="1 2">FP101781</strain>
    </source>
</reference>
<proteinExistence type="predicted"/>
<evidence type="ECO:0000313" key="1">
    <source>
        <dbReference type="EMBL" id="TEB21156.1"/>
    </source>
</evidence>
<dbReference type="Proteomes" id="UP000298030">
    <property type="component" value="Unassembled WGS sequence"/>
</dbReference>
<keyword evidence="2" id="KW-1185">Reference proteome</keyword>
<sequence>MSSSSSAIPIPVDISDPFLARVLSTLNQKLARSCQRPLSISIAHLPRNGECVLDILEPVAIRSVLKLLKADFGRIRTLIVHTKLRSSLREVVELVQGKDYGRLENFEMYFDFDDLMGFAI</sequence>
<dbReference type="AlphaFoldDB" id="A0A4Y7SH23"/>